<evidence type="ECO:0000256" key="1">
    <source>
        <dbReference type="SAM" id="Coils"/>
    </source>
</evidence>
<dbReference type="Proteomes" id="UP001152622">
    <property type="component" value="Chromosome 5"/>
</dbReference>
<sequence length="276" mass="31953">MEFNLDAFAEAPTLEQLDSCGKADLLLIADHFAIDVTRSGRKQVIKDRVKEVLLEQQMLVGADTGESVLGKAESSPVKTECPVTAAQQKFESDMRRLELEAQTALRDRELEAQARERELEAQVRLKEREMEREMEINLRLKEMELETARVSGGCNKQQAEFDVSRHIRMVPPFREAEVEKYFSLFERVAITLKWPKDAWHWWVEVRMHCRRLETGQDAVVAGDARDRCGTTHAEKMRTYKTAGRRQRVRHVFSSATESHARHRTVFENTTYPFKTS</sequence>
<keyword evidence="1" id="KW-0175">Coiled coil</keyword>
<name>A0A9Q1IZ02_SYNKA</name>
<organism evidence="2 3">
    <name type="scientific">Synaphobranchus kaupii</name>
    <name type="common">Kaup's arrowtooth eel</name>
    <dbReference type="NCBI Taxonomy" id="118154"/>
    <lineage>
        <taxon>Eukaryota</taxon>
        <taxon>Metazoa</taxon>
        <taxon>Chordata</taxon>
        <taxon>Craniata</taxon>
        <taxon>Vertebrata</taxon>
        <taxon>Euteleostomi</taxon>
        <taxon>Actinopterygii</taxon>
        <taxon>Neopterygii</taxon>
        <taxon>Teleostei</taxon>
        <taxon>Anguilliformes</taxon>
        <taxon>Synaphobranchidae</taxon>
        <taxon>Synaphobranchus</taxon>
    </lineage>
</organism>
<comment type="caution">
    <text evidence="2">The sequence shown here is derived from an EMBL/GenBank/DDBJ whole genome shotgun (WGS) entry which is preliminary data.</text>
</comment>
<evidence type="ECO:0000313" key="2">
    <source>
        <dbReference type="EMBL" id="KAJ8359163.1"/>
    </source>
</evidence>
<protein>
    <submittedName>
        <fullName evidence="2">Uncharacterized protein</fullName>
    </submittedName>
</protein>
<reference evidence="2" key="1">
    <citation type="journal article" date="2023" name="Science">
        <title>Genome structures resolve the early diversification of teleost fishes.</title>
        <authorList>
            <person name="Parey E."/>
            <person name="Louis A."/>
            <person name="Montfort J."/>
            <person name="Bouchez O."/>
            <person name="Roques C."/>
            <person name="Iampietro C."/>
            <person name="Lluch J."/>
            <person name="Castinel A."/>
            <person name="Donnadieu C."/>
            <person name="Desvignes T."/>
            <person name="Floi Bucao C."/>
            <person name="Jouanno E."/>
            <person name="Wen M."/>
            <person name="Mejri S."/>
            <person name="Dirks R."/>
            <person name="Jansen H."/>
            <person name="Henkel C."/>
            <person name="Chen W.J."/>
            <person name="Zahm M."/>
            <person name="Cabau C."/>
            <person name="Klopp C."/>
            <person name="Thompson A.W."/>
            <person name="Robinson-Rechavi M."/>
            <person name="Braasch I."/>
            <person name="Lecointre G."/>
            <person name="Bobe J."/>
            <person name="Postlethwait J.H."/>
            <person name="Berthelot C."/>
            <person name="Roest Crollius H."/>
            <person name="Guiguen Y."/>
        </authorList>
    </citation>
    <scope>NUCLEOTIDE SEQUENCE</scope>
    <source>
        <strain evidence="2">WJC10195</strain>
    </source>
</reference>
<dbReference type="AlphaFoldDB" id="A0A9Q1IZ02"/>
<gene>
    <name evidence="2" type="ORF">SKAU_G00156880</name>
</gene>
<proteinExistence type="predicted"/>
<dbReference type="OrthoDB" id="8963689at2759"/>
<keyword evidence="3" id="KW-1185">Reference proteome</keyword>
<accession>A0A9Q1IZ02</accession>
<dbReference type="EMBL" id="JAINUF010000005">
    <property type="protein sequence ID" value="KAJ8359163.1"/>
    <property type="molecule type" value="Genomic_DNA"/>
</dbReference>
<evidence type="ECO:0000313" key="3">
    <source>
        <dbReference type="Proteomes" id="UP001152622"/>
    </source>
</evidence>
<feature type="coiled-coil region" evidence="1">
    <location>
        <begin position="87"/>
        <end position="146"/>
    </location>
</feature>